<feature type="compositionally biased region" description="Polar residues" evidence="7">
    <location>
        <begin position="388"/>
        <end position="406"/>
    </location>
</feature>
<keyword evidence="3 6" id="KW-0547">Nucleotide-binding</keyword>
<dbReference type="RefSeq" id="XP_008609814.1">
    <property type="nucleotide sequence ID" value="XM_008611592.1"/>
</dbReference>
<feature type="region of interest" description="Disordered" evidence="7">
    <location>
        <begin position="505"/>
        <end position="529"/>
    </location>
</feature>
<name>T0RV55_SAPDV</name>
<dbReference type="GO" id="GO:0010506">
    <property type="term" value="P:regulation of autophagy"/>
    <property type="evidence" value="ECO:0007669"/>
    <property type="project" value="InterPro"/>
</dbReference>
<dbReference type="OrthoDB" id="346907at2759"/>
<dbReference type="CDD" id="cd14009">
    <property type="entry name" value="STKc_ATG1_ULK_like"/>
    <property type="match status" value="1"/>
</dbReference>
<dbReference type="eggNOG" id="KOG0595">
    <property type="taxonomic scope" value="Eukaryota"/>
</dbReference>
<dbReference type="GO" id="GO:0005776">
    <property type="term" value="C:autophagosome"/>
    <property type="evidence" value="ECO:0007669"/>
    <property type="project" value="TreeGrafter"/>
</dbReference>
<evidence type="ECO:0000259" key="8">
    <source>
        <dbReference type="PROSITE" id="PS50011"/>
    </source>
</evidence>
<dbReference type="InterPro" id="IPR017441">
    <property type="entry name" value="Protein_kinase_ATP_BS"/>
</dbReference>
<evidence type="ECO:0000256" key="2">
    <source>
        <dbReference type="ARBA" id="ARBA00022679"/>
    </source>
</evidence>
<dbReference type="PROSITE" id="PS50011">
    <property type="entry name" value="PROTEIN_KINASE_DOM"/>
    <property type="match status" value="1"/>
</dbReference>
<proteinExistence type="predicted"/>
<evidence type="ECO:0000256" key="3">
    <source>
        <dbReference type="ARBA" id="ARBA00022741"/>
    </source>
</evidence>
<evidence type="ECO:0000313" key="10">
    <source>
        <dbReference type="Proteomes" id="UP000030762"/>
    </source>
</evidence>
<dbReference type="SMART" id="SM00220">
    <property type="entry name" value="S_TKc"/>
    <property type="match status" value="1"/>
</dbReference>
<feature type="region of interest" description="Disordered" evidence="7">
    <location>
        <begin position="346"/>
        <end position="430"/>
    </location>
</feature>
<reference evidence="9 10" key="1">
    <citation type="submission" date="2012-04" db="EMBL/GenBank/DDBJ databases">
        <title>The Genome Sequence of Saprolegnia declina VS20.</title>
        <authorList>
            <consortium name="The Broad Institute Genome Sequencing Platform"/>
            <person name="Russ C."/>
            <person name="Nusbaum C."/>
            <person name="Tyler B."/>
            <person name="van West P."/>
            <person name="Dieguez-Uribeondo J."/>
            <person name="de Bruijn I."/>
            <person name="Tripathy S."/>
            <person name="Jiang R."/>
            <person name="Young S.K."/>
            <person name="Zeng Q."/>
            <person name="Gargeya S."/>
            <person name="Fitzgerald M."/>
            <person name="Haas B."/>
            <person name="Abouelleil A."/>
            <person name="Alvarado L."/>
            <person name="Arachchi H.M."/>
            <person name="Berlin A."/>
            <person name="Chapman S.B."/>
            <person name="Goldberg J."/>
            <person name="Griggs A."/>
            <person name="Gujja S."/>
            <person name="Hansen M."/>
            <person name="Howarth C."/>
            <person name="Imamovic A."/>
            <person name="Larimer J."/>
            <person name="McCowen C."/>
            <person name="Montmayeur A."/>
            <person name="Murphy C."/>
            <person name="Neiman D."/>
            <person name="Pearson M."/>
            <person name="Priest M."/>
            <person name="Roberts A."/>
            <person name="Saif S."/>
            <person name="Shea T."/>
            <person name="Sisk P."/>
            <person name="Sykes S."/>
            <person name="Wortman J."/>
            <person name="Nusbaum C."/>
            <person name="Birren B."/>
        </authorList>
    </citation>
    <scope>NUCLEOTIDE SEQUENCE [LARGE SCALE GENOMIC DNA]</scope>
    <source>
        <strain evidence="9 10">VS20</strain>
    </source>
</reference>
<evidence type="ECO:0000256" key="5">
    <source>
        <dbReference type="ARBA" id="ARBA00022840"/>
    </source>
</evidence>
<dbReference type="AlphaFoldDB" id="T0RV55"/>
<dbReference type="OMA" id="RAAHDHY"/>
<keyword evidence="10" id="KW-1185">Reference proteome</keyword>
<dbReference type="InterPro" id="IPR008271">
    <property type="entry name" value="Ser/Thr_kinase_AS"/>
</dbReference>
<dbReference type="PROSITE" id="PS00108">
    <property type="entry name" value="PROTEIN_KINASE_ST"/>
    <property type="match status" value="1"/>
</dbReference>
<keyword evidence="4 9" id="KW-0418">Kinase</keyword>
<organism evidence="9 10">
    <name type="scientific">Saprolegnia diclina (strain VS20)</name>
    <dbReference type="NCBI Taxonomy" id="1156394"/>
    <lineage>
        <taxon>Eukaryota</taxon>
        <taxon>Sar</taxon>
        <taxon>Stramenopiles</taxon>
        <taxon>Oomycota</taxon>
        <taxon>Saprolegniomycetes</taxon>
        <taxon>Saprolegniales</taxon>
        <taxon>Saprolegniaceae</taxon>
        <taxon>Saprolegnia</taxon>
    </lineage>
</organism>
<keyword evidence="1" id="KW-0723">Serine/threonine-protein kinase</keyword>
<dbReference type="PANTHER" id="PTHR24348">
    <property type="entry name" value="SERINE/THREONINE-PROTEIN KINASE UNC-51-RELATED"/>
    <property type="match status" value="1"/>
</dbReference>
<evidence type="ECO:0000313" key="9">
    <source>
        <dbReference type="EMBL" id="EQC36393.1"/>
    </source>
</evidence>
<dbReference type="GO" id="GO:0000045">
    <property type="term" value="P:autophagosome assembly"/>
    <property type="evidence" value="ECO:0007669"/>
    <property type="project" value="TreeGrafter"/>
</dbReference>
<feature type="compositionally biased region" description="Low complexity" evidence="7">
    <location>
        <begin position="505"/>
        <end position="524"/>
    </location>
</feature>
<feature type="compositionally biased region" description="Polar residues" evidence="7">
    <location>
        <begin position="364"/>
        <end position="381"/>
    </location>
</feature>
<dbReference type="PROSITE" id="PS00107">
    <property type="entry name" value="PROTEIN_KINASE_ATP"/>
    <property type="match status" value="1"/>
</dbReference>
<feature type="domain" description="Protein kinase" evidence="8">
    <location>
        <begin position="48"/>
        <end position="305"/>
    </location>
</feature>
<evidence type="ECO:0000256" key="4">
    <source>
        <dbReference type="ARBA" id="ARBA00022777"/>
    </source>
</evidence>
<dbReference type="GO" id="GO:0004674">
    <property type="term" value="F:protein serine/threonine kinase activity"/>
    <property type="evidence" value="ECO:0007669"/>
    <property type="project" value="UniProtKB-KW"/>
</dbReference>
<dbReference type="GO" id="GO:0005524">
    <property type="term" value="F:ATP binding"/>
    <property type="evidence" value="ECO:0007669"/>
    <property type="project" value="UniProtKB-UniRule"/>
</dbReference>
<protein>
    <submittedName>
        <fullName evidence="9">ULK/ULK protein kinase</fullName>
    </submittedName>
</protein>
<sequence length="678" mass="74910">MPQPQKGAGSNKNVAKGKGKDTDSGKGGNHKGSDSMERPAKVVTMGEYVVEKKIGKGSYAQVYRGYHQVTHVPVAVKVIDGSKLNPKLLDNLGVEISIMQQMNHPNIVRLFSITKSKSSVHLFMEYCEGGDLSQFMKRQPHGVVPEALARHLIRELADGLHALWRQNLIHRDLKPQNLLLADTSPVPRLKIADFGFARHLATASLAETLCGSPLYMAPEIMRFHKYDSKADLWSVGTILYEMIFGRTPFHGASQMELLRNIERYELRFPENHNVPRDCIELMQGLLRRDPSRRMGFEEFFAHPYIGKEYDMTKSIVVPPTASSPPAAPSSTARSVTAPLDIQRRVPEGLPTHTSPPTALLQPLSLGSSTRLQESYRSSVMQSYRRRSASTSQHRATSSIHQNSPTMPMSPELVASPTPRINPFKSSLSSTPPTSAFAFTASSAPSLYSSKHSSVAVVQRAKPTPVIEYTCDTSLDISYQRIQTMMTIAEALLSLPGVDTTASYTSSASSSSSSTHSISSPTASSDLDAHPEARRQASALQLYLMCLHFLQHAYAIAGRSVSARAWINDCLNVCLDRAEQCKKYCGPLLLDAALPSGEDVLYYHAMRLGRDGAVQEVLGQWPHALELYERARVLLDSILAWNELTKKTSSLSMDDKQRIAVYVDGFAQRIQCVTAKQER</sequence>
<gene>
    <name evidence="9" type="ORF">SDRG_05852</name>
</gene>
<dbReference type="VEuPathDB" id="FungiDB:SDRG_05852"/>
<dbReference type="Pfam" id="PF00069">
    <property type="entry name" value="Pkinase"/>
    <property type="match status" value="1"/>
</dbReference>
<dbReference type="InterPro" id="IPR011009">
    <property type="entry name" value="Kinase-like_dom_sf"/>
</dbReference>
<evidence type="ECO:0000256" key="6">
    <source>
        <dbReference type="PROSITE-ProRule" id="PRU10141"/>
    </source>
</evidence>
<dbReference type="EMBL" id="JH767147">
    <property type="protein sequence ID" value="EQC36393.1"/>
    <property type="molecule type" value="Genomic_DNA"/>
</dbReference>
<keyword evidence="2" id="KW-0808">Transferase</keyword>
<dbReference type="InterPro" id="IPR000719">
    <property type="entry name" value="Prot_kinase_dom"/>
</dbReference>
<dbReference type="InParanoid" id="T0RV55"/>
<dbReference type="Gene3D" id="1.10.510.10">
    <property type="entry name" value="Transferase(Phosphotransferase) domain 1"/>
    <property type="match status" value="1"/>
</dbReference>
<dbReference type="GeneID" id="19946579"/>
<dbReference type="GO" id="GO:0000407">
    <property type="term" value="C:phagophore assembly site"/>
    <property type="evidence" value="ECO:0007669"/>
    <property type="project" value="TreeGrafter"/>
</dbReference>
<dbReference type="InterPro" id="IPR045269">
    <property type="entry name" value="Atg1-like"/>
</dbReference>
<feature type="region of interest" description="Disordered" evidence="7">
    <location>
        <begin position="1"/>
        <end position="39"/>
    </location>
</feature>
<evidence type="ECO:0000256" key="1">
    <source>
        <dbReference type="ARBA" id="ARBA00022527"/>
    </source>
</evidence>
<dbReference type="SUPFAM" id="SSF56112">
    <property type="entry name" value="Protein kinase-like (PK-like)"/>
    <property type="match status" value="1"/>
</dbReference>
<keyword evidence="5 6" id="KW-0067">ATP-binding</keyword>
<dbReference type="GO" id="GO:0005829">
    <property type="term" value="C:cytosol"/>
    <property type="evidence" value="ECO:0007669"/>
    <property type="project" value="TreeGrafter"/>
</dbReference>
<dbReference type="GO" id="GO:0016020">
    <property type="term" value="C:membrane"/>
    <property type="evidence" value="ECO:0007669"/>
    <property type="project" value="TreeGrafter"/>
</dbReference>
<dbReference type="FunFam" id="3.30.200.20:FF:000003">
    <property type="entry name" value="Non-specific serine/threonine protein kinase"/>
    <property type="match status" value="1"/>
</dbReference>
<evidence type="ECO:0000256" key="7">
    <source>
        <dbReference type="SAM" id="MobiDB-lite"/>
    </source>
</evidence>
<dbReference type="STRING" id="1156394.T0RV55"/>
<feature type="binding site" evidence="6">
    <location>
        <position position="77"/>
    </location>
    <ligand>
        <name>ATP</name>
        <dbReference type="ChEBI" id="CHEBI:30616"/>
    </ligand>
</feature>
<accession>T0RV55</accession>
<dbReference type="Proteomes" id="UP000030762">
    <property type="component" value="Unassembled WGS sequence"/>
</dbReference>
<dbReference type="PANTHER" id="PTHR24348:SF22">
    <property type="entry name" value="NON-SPECIFIC SERINE_THREONINE PROTEIN KINASE"/>
    <property type="match status" value="1"/>
</dbReference>
<dbReference type="FunFam" id="1.10.510.10:FF:000571">
    <property type="entry name" value="Maternal embryonic leucine zipper kinase"/>
    <property type="match status" value="1"/>
</dbReference>